<gene>
    <name evidence="1" type="ORF">LCPAC101_03350</name>
</gene>
<dbReference type="InterPro" id="IPR002110">
    <property type="entry name" value="Ankyrin_rpt"/>
</dbReference>
<organism evidence="1">
    <name type="scientific">Pithovirus LCPAC101</name>
    <dbReference type="NCBI Taxonomy" id="2506586"/>
    <lineage>
        <taxon>Viruses</taxon>
        <taxon>Pithoviruses</taxon>
    </lineage>
</organism>
<protein>
    <submittedName>
        <fullName evidence="1">Ankyrin repeat protein</fullName>
    </submittedName>
</protein>
<reference evidence="1" key="1">
    <citation type="journal article" date="2019" name="MBio">
        <title>Virus Genomes from Deep Sea Sediments Expand the Ocean Megavirome and Support Independent Origins of Viral Gigantism.</title>
        <authorList>
            <person name="Backstrom D."/>
            <person name="Yutin N."/>
            <person name="Jorgensen S.L."/>
            <person name="Dharamshi J."/>
            <person name="Homa F."/>
            <person name="Zaremba-Niedwiedzka K."/>
            <person name="Spang A."/>
            <person name="Wolf Y.I."/>
            <person name="Koonin E.V."/>
            <person name="Ettema T.J."/>
        </authorList>
    </citation>
    <scope>NUCLEOTIDE SEQUENCE</scope>
</reference>
<accession>A0A481Z5Y3</accession>
<evidence type="ECO:0000313" key="1">
    <source>
        <dbReference type="EMBL" id="QBK90050.1"/>
    </source>
</evidence>
<dbReference type="SUPFAM" id="SSF48403">
    <property type="entry name" value="Ankyrin repeat"/>
    <property type="match status" value="1"/>
</dbReference>
<proteinExistence type="predicted"/>
<dbReference type="Gene3D" id="1.25.40.20">
    <property type="entry name" value="Ankyrin repeat-containing domain"/>
    <property type="match status" value="1"/>
</dbReference>
<sequence length="193" mass="22554">MKKQEKEQKLVLDYRTMSSDLDNIYAKYIMHEGSMYLPTIRNNKLIVSIELNKIWIVYKLVHSKYDIKTMECKAFRRACIFVNSAIVKLFLDLPIERGIDPSVRNNICLRGACELGNTEIVRVLLEPHNLKRMNLSSDMYIVLIHSAVYSKNKEIVRILYDTFVKCGGDRSPLLRSAIFINWVRLNDLDYMIS</sequence>
<dbReference type="Pfam" id="PF12796">
    <property type="entry name" value="Ank_2"/>
    <property type="match status" value="1"/>
</dbReference>
<dbReference type="InterPro" id="IPR036770">
    <property type="entry name" value="Ankyrin_rpt-contain_sf"/>
</dbReference>
<dbReference type="EMBL" id="MK500458">
    <property type="protein sequence ID" value="QBK90050.1"/>
    <property type="molecule type" value="Genomic_DNA"/>
</dbReference>
<name>A0A481Z5Y3_9VIRU</name>